<dbReference type="EMBL" id="JAVIJP010000053">
    <property type="protein sequence ID" value="KAL3624416.1"/>
    <property type="molecule type" value="Genomic_DNA"/>
</dbReference>
<gene>
    <name evidence="1" type="ORF">CASFOL_031084</name>
</gene>
<dbReference type="AlphaFoldDB" id="A0ABD3C5L6"/>
<comment type="caution">
    <text evidence="1">The sequence shown here is derived from an EMBL/GenBank/DDBJ whole genome shotgun (WGS) entry which is preliminary data.</text>
</comment>
<sequence length="111" mass="12478">MSEIKARSSLPTDSNMRSTVTEPVEEFTYCNNGVTSYIDEPFIPPLNVDNNTLIPSVFHEPLVKFLGDKILENQSDEFLATAKLHMKDFLKFVEEGVPISSESANSLLLQR</sequence>
<accession>A0ABD3C5L6</accession>
<protein>
    <submittedName>
        <fullName evidence="1">Uncharacterized protein</fullName>
    </submittedName>
</protein>
<keyword evidence="2" id="KW-1185">Reference proteome</keyword>
<evidence type="ECO:0000313" key="2">
    <source>
        <dbReference type="Proteomes" id="UP001632038"/>
    </source>
</evidence>
<organism evidence="1 2">
    <name type="scientific">Castilleja foliolosa</name>
    <dbReference type="NCBI Taxonomy" id="1961234"/>
    <lineage>
        <taxon>Eukaryota</taxon>
        <taxon>Viridiplantae</taxon>
        <taxon>Streptophyta</taxon>
        <taxon>Embryophyta</taxon>
        <taxon>Tracheophyta</taxon>
        <taxon>Spermatophyta</taxon>
        <taxon>Magnoliopsida</taxon>
        <taxon>eudicotyledons</taxon>
        <taxon>Gunneridae</taxon>
        <taxon>Pentapetalae</taxon>
        <taxon>asterids</taxon>
        <taxon>lamiids</taxon>
        <taxon>Lamiales</taxon>
        <taxon>Orobanchaceae</taxon>
        <taxon>Pedicularideae</taxon>
        <taxon>Castillejinae</taxon>
        <taxon>Castilleja</taxon>
    </lineage>
</organism>
<reference evidence="2" key="1">
    <citation type="journal article" date="2024" name="IScience">
        <title>Strigolactones Initiate the Formation of Haustorium-like Structures in Castilleja.</title>
        <authorList>
            <person name="Buerger M."/>
            <person name="Peterson D."/>
            <person name="Chory J."/>
        </authorList>
    </citation>
    <scope>NUCLEOTIDE SEQUENCE [LARGE SCALE GENOMIC DNA]</scope>
</reference>
<dbReference type="Proteomes" id="UP001632038">
    <property type="component" value="Unassembled WGS sequence"/>
</dbReference>
<proteinExistence type="predicted"/>
<evidence type="ECO:0000313" key="1">
    <source>
        <dbReference type="EMBL" id="KAL3624416.1"/>
    </source>
</evidence>
<name>A0ABD3C5L6_9LAMI</name>